<keyword evidence="1" id="KW-0472">Membrane</keyword>
<evidence type="ECO:0000313" key="3">
    <source>
        <dbReference type="Proteomes" id="UP000187708"/>
    </source>
</evidence>
<name>A0A8B4CGQ8_SHISO</name>
<feature type="transmembrane region" description="Helical" evidence="1">
    <location>
        <begin position="20"/>
        <end position="38"/>
    </location>
</feature>
<organism evidence="2 3">
    <name type="scientific">Shigella sonnei</name>
    <dbReference type="NCBI Taxonomy" id="624"/>
    <lineage>
        <taxon>Bacteria</taxon>
        <taxon>Pseudomonadati</taxon>
        <taxon>Pseudomonadota</taxon>
        <taxon>Gammaproteobacteria</taxon>
        <taxon>Enterobacterales</taxon>
        <taxon>Enterobacteriaceae</taxon>
        <taxon>Shigella</taxon>
    </lineage>
</organism>
<evidence type="ECO:0000313" key="2">
    <source>
        <dbReference type="EMBL" id="SIY16834.1"/>
    </source>
</evidence>
<proteinExistence type="predicted"/>
<dbReference type="EMBL" id="FTSV01000143">
    <property type="protein sequence ID" value="SIY16834.1"/>
    <property type="molecule type" value="Genomic_DNA"/>
</dbReference>
<dbReference type="Proteomes" id="UP000187708">
    <property type="component" value="Unassembled WGS sequence"/>
</dbReference>
<dbReference type="AlphaFoldDB" id="A0A8B4CGQ8"/>
<reference evidence="2 3" key="1">
    <citation type="submission" date="2017-01" db="EMBL/GenBank/DDBJ databases">
        <authorList>
            <consortium name="Pathogen Informatics"/>
        </authorList>
    </citation>
    <scope>NUCLEOTIDE SEQUENCE [LARGE SCALE GENOMIC DNA]</scope>
    <source>
        <strain evidence="2 3">2090STDY5461769</strain>
    </source>
</reference>
<accession>A0A8B4CGQ8</accession>
<feature type="transmembrane region" description="Helical" evidence="1">
    <location>
        <begin position="114"/>
        <end position="133"/>
    </location>
</feature>
<protein>
    <submittedName>
        <fullName evidence="2">Uncharacterized protein</fullName>
    </submittedName>
</protein>
<feature type="transmembrane region" description="Helical" evidence="1">
    <location>
        <begin position="50"/>
        <end position="70"/>
    </location>
</feature>
<sequence length="329" mass="37085">MLFQLARFGTGNSGFDGGFARINLFFWFRISLLLFQFARFGSGNSGFDGGFARINLFFWFCVSLLLFQLARFGTGNSGFDGGFARIDLFFWFRISLLLFQLARFGAGDSCFNGSFTWISNGCCVVSLLQFCLFRSGLRFTGFPCCNNCTVIRAFARFNHNRLCSLGLFLFHPRQSGSNRIFIFGCRLNGCALMSFKASRFFALQTSLARFETRFGFCGALFFLTNSRNFSFFLTEILHQGNIARANPRASPTFNAISNVMRGSFIVLLTFAEPVQLLRQKIRRAGVSTGATPDAALFFLWFAKFIGRGSQQTVGNLYDRDIQPWQGKAH</sequence>
<feature type="transmembrane region" description="Helical" evidence="1">
    <location>
        <begin position="82"/>
        <end position="102"/>
    </location>
</feature>
<evidence type="ECO:0000256" key="1">
    <source>
        <dbReference type="SAM" id="Phobius"/>
    </source>
</evidence>
<keyword evidence="1" id="KW-0812">Transmembrane</keyword>
<comment type="caution">
    <text evidence="2">The sequence shown here is derived from an EMBL/GenBank/DDBJ whole genome shotgun (WGS) entry which is preliminary data.</text>
</comment>
<keyword evidence="1" id="KW-1133">Transmembrane helix</keyword>
<gene>
    <name evidence="2" type="ORF">SAMEA2054241_03478</name>
</gene>